<evidence type="ECO:0000313" key="2">
    <source>
        <dbReference type="EMBL" id="OGI98605.1"/>
    </source>
</evidence>
<dbReference type="InterPro" id="IPR013783">
    <property type="entry name" value="Ig-like_fold"/>
</dbReference>
<evidence type="ECO:0000313" key="3">
    <source>
        <dbReference type="Proteomes" id="UP000176479"/>
    </source>
</evidence>
<organism evidence="2 3">
    <name type="scientific">Candidatus Nomurabacteria bacterium RIFCSPLOWO2_02_FULL_40_10</name>
    <dbReference type="NCBI Taxonomy" id="1801786"/>
    <lineage>
        <taxon>Bacteria</taxon>
        <taxon>Candidatus Nomuraibacteriota</taxon>
    </lineage>
</organism>
<feature type="transmembrane region" description="Helical" evidence="1">
    <location>
        <begin position="150"/>
        <end position="171"/>
    </location>
</feature>
<name>A0A1F6XWU4_9BACT</name>
<dbReference type="Proteomes" id="UP000176479">
    <property type="component" value="Unassembled WGS sequence"/>
</dbReference>
<proteinExistence type="predicted"/>
<reference evidence="2 3" key="1">
    <citation type="journal article" date="2016" name="Nat. Commun.">
        <title>Thousands of microbial genomes shed light on interconnected biogeochemical processes in an aquifer system.</title>
        <authorList>
            <person name="Anantharaman K."/>
            <person name="Brown C.T."/>
            <person name="Hug L.A."/>
            <person name="Sharon I."/>
            <person name="Castelle C.J."/>
            <person name="Probst A.J."/>
            <person name="Thomas B.C."/>
            <person name="Singh A."/>
            <person name="Wilkins M.J."/>
            <person name="Karaoz U."/>
            <person name="Brodie E.L."/>
            <person name="Williams K.H."/>
            <person name="Hubbard S.S."/>
            <person name="Banfield J.F."/>
        </authorList>
    </citation>
    <scope>NUCLEOTIDE SEQUENCE [LARGE SCALE GENOMIC DNA]</scope>
</reference>
<comment type="caution">
    <text evidence="2">The sequence shown here is derived from an EMBL/GenBank/DDBJ whole genome shotgun (WGS) entry which is preliminary data.</text>
</comment>
<gene>
    <name evidence="2" type="ORF">A3H53_01135</name>
</gene>
<dbReference type="AlphaFoldDB" id="A0A1F6XWU4"/>
<dbReference type="EMBL" id="MFVK01000032">
    <property type="protein sequence ID" value="OGI98605.1"/>
    <property type="molecule type" value="Genomic_DNA"/>
</dbReference>
<dbReference type="Gene3D" id="2.60.40.10">
    <property type="entry name" value="Immunoglobulins"/>
    <property type="match status" value="1"/>
</dbReference>
<keyword evidence="1" id="KW-0472">Membrane</keyword>
<sequence>MKKLLLHTVLFVSAAYLVVSVQAVGLSVSPKELKFSANVGEIVSKKLNVKNPSGEVSVFEIYPDDLGVIVKITPASFILESEQEREVDVQVRPREEGVLKTNISVVTTPIASSSFNARSGVKIPLEITAGENRSWFAAMVPNLPFSPTKVLGIVLLFLIVASVFFAIRYGIKQIKS</sequence>
<protein>
    <recommendedName>
        <fullName evidence="4">Alpha-galactosidase NEW3 domain-containing protein</fullName>
    </recommendedName>
</protein>
<keyword evidence="1" id="KW-1133">Transmembrane helix</keyword>
<accession>A0A1F6XWU4</accession>
<evidence type="ECO:0000256" key="1">
    <source>
        <dbReference type="SAM" id="Phobius"/>
    </source>
</evidence>
<keyword evidence="1" id="KW-0812">Transmembrane</keyword>
<evidence type="ECO:0008006" key="4">
    <source>
        <dbReference type="Google" id="ProtNLM"/>
    </source>
</evidence>